<comment type="caution">
    <text evidence="1">The sequence shown here is derived from an EMBL/GenBank/DDBJ whole genome shotgun (WGS) entry which is preliminary data.</text>
</comment>
<name>A0A371GWA0_MUCPR</name>
<dbReference type="EMBL" id="QJKJ01004276">
    <property type="protein sequence ID" value="RDX94818.1"/>
    <property type="molecule type" value="Genomic_DNA"/>
</dbReference>
<evidence type="ECO:0000313" key="2">
    <source>
        <dbReference type="Proteomes" id="UP000257109"/>
    </source>
</evidence>
<sequence length="65" mass="7590">MVSLAKKRQKHSTLGLPMIDYDKALSFQPMLMSGRLEFLPSLRCSCKNLFSDSRVELYTFYIGYY</sequence>
<feature type="non-terminal residue" evidence="1">
    <location>
        <position position="1"/>
    </location>
</feature>
<evidence type="ECO:0000313" key="1">
    <source>
        <dbReference type="EMBL" id="RDX94818.1"/>
    </source>
</evidence>
<protein>
    <submittedName>
        <fullName evidence="1">Uncharacterized protein</fullName>
    </submittedName>
</protein>
<reference evidence="1" key="1">
    <citation type="submission" date="2018-05" db="EMBL/GenBank/DDBJ databases">
        <title>Draft genome of Mucuna pruriens seed.</title>
        <authorList>
            <person name="Nnadi N.E."/>
            <person name="Vos R."/>
            <person name="Hasami M.H."/>
            <person name="Devisetty U.K."/>
            <person name="Aguiy J.C."/>
        </authorList>
    </citation>
    <scope>NUCLEOTIDE SEQUENCE [LARGE SCALE GENOMIC DNA]</scope>
    <source>
        <strain evidence="1">JCA_2017</strain>
    </source>
</reference>
<organism evidence="1 2">
    <name type="scientific">Mucuna pruriens</name>
    <name type="common">Velvet bean</name>
    <name type="synonym">Dolichos pruriens</name>
    <dbReference type="NCBI Taxonomy" id="157652"/>
    <lineage>
        <taxon>Eukaryota</taxon>
        <taxon>Viridiplantae</taxon>
        <taxon>Streptophyta</taxon>
        <taxon>Embryophyta</taxon>
        <taxon>Tracheophyta</taxon>
        <taxon>Spermatophyta</taxon>
        <taxon>Magnoliopsida</taxon>
        <taxon>eudicotyledons</taxon>
        <taxon>Gunneridae</taxon>
        <taxon>Pentapetalae</taxon>
        <taxon>rosids</taxon>
        <taxon>fabids</taxon>
        <taxon>Fabales</taxon>
        <taxon>Fabaceae</taxon>
        <taxon>Papilionoideae</taxon>
        <taxon>50 kb inversion clade</taxon>
        <taxon>NPAAA clade</taxon>
        <taxon>indigoferoid/millettioid clade</taxon>
        <taxon>Phaseoleae</taxon>
        <taxon>Mucuna</taxon>
    </lineage>
</organism>
<keyword evidence="2" id="KW-1185">Reference proteome</keyword>
<gene>
    <name evidence="1" type="ORF">CR513_22755</name>
</gene>
<dbReference type="AlphaFoldDB" id="A0A371GWA0"/>
<dbReference type="Proteomes" id="UP000257109">
    <property type="component" value="Unassembled WGS sequence"/>
</dbReference>
<dbReference type="OrthoDB" id="434519at2759"/>
<accession>A0A371GWA0</accession>
<proteinExistence type="predicted"/>